<comment type="caution">
    <text evidence="1">The sequence shown here is derived from an EMBL/GenBank/DDBJ whole genome shotgun (WGS) entry which is preliminary data.</text>
</comment>
<accession>A0ABU6RFF7</accession>
<organism evidence="1 2">
    <name type="scientific">Stylosanthes scabra</name>
    <dbReference type="NCBI Taxonomy" id="79078"/>
    <lineage>
        <taxon>Eukaryota</taxon>
        <taxon>Viridiplantae</taxon>
        <taxon>Streptophyta</taxon>
        <taxon>Embryophyta</taxon>
        <taxon>Tracheophyta</taxon>
        <taxon>Spermatophyta</taxon>
        <taxon>Magnoliopsida</taxon>
        <taxon>eudicotyledons</taxon>
        <taxon>Gunneridae</taxon>
        <taxon>Pentapetalae</taxon>
        <taxon>rosids</taxon>
        <taxon>fabids</taxon>
        <taxon>Fabales</taxon>
        <taxon>Fabaceae</taxon>
        <taxon>Papilionoideae</taxon>
        <taxon>50 kb inversion clade</taxon>
        <taxon>dalbergioids sensu lato</taxon>
        <taxon>Dalbergieae</taxon>
        <taxon>Pterocarpus clade</taxon>
        <taxon>Stylosanthes</taxon>
    </lineage>
</organism>
<evidence type="ECO:0000313" key="1">
    <source>
        <dbReference type="EMBL" id="MED6122758.1"/>
    </source>
</evidence>
<reference evidence="1 2" key="1">
    <citation type="journal article" date="2023" name="Plants (Basel)">
        <title>Bridging the Gap: Combining Genomics and Transcriptomics Approaches to Understand Stylosanthes scabra, an Orphan Legume from the Brazilian Caatinga.</title>
        <authorList>
            <person name="Ferreira-Neto J.R.C."/>
            <person name="da Silva M.D."/>
            <person name="Binneck E."/>
            <person name="de Melo N.F."/>
            <person name="da Silva R.H."/>
            <person name="de Melo A.L.T.M."/>
            <person name="Pandolfi V."/>
            <person name="Bustamante F.O."/>
            <person name="Brasileiro-Vidal A.C."/>
            <person name="Benko-Iseppon A.M."/>
        </authorList>
    </citation>
    <scope>NUCLEOTIDE SEQUENCE [LARGE SCALE GENOMIC DNA]</scope>
    <source>
        <tissue evidence="1">Leaves</tissue>
    </source>
</reference>
<protein>
    <submittedName>
        <fullName evidence="1">Uncharacterized protein</fullName>
    </submittedName>
</protein>
<dbReference type="Proteomes" id="UP001341840">
    <property type="component" value="Unassembled WGS sequence"/>
</dbReference>
<dbReference type="EMBL" id="JASCZI010030455">
    <property type="protein sequence ID" value="MED6122758.1"/>
    <property type="molecule type" value="Genomic_DNA"/>
</dbReference>
<sequence>MQNTGAKGVLSRGPKIEAKMQVQAMQTNTEEHSEAWSFSVRGTNCYGDGIVVKTAAQWRFLKMVVVTPVEGGDEVVVRCLEVGMRRLQGGGGTAGSVVVIGGGGSGYERWRRGVAAVALVGSVVE</sequence>
<keyword evidence="2" id="KW-1185">Reference proteome</keyword>
<proteinExistence type="predicted"/>
<name>A0ABU6RFF7_9FABA</name>
<evidence type="ECO:0000313" key="2">
    <source>
        <dbReference type="Proteomes" id="UP001341840"/>
    </source>
</evidence>
<gene>
    <name evidence="1" type="ORF">PIB30_042886</name>
</gene>